<protein>
    <recommendedName>
        <fullName evidence="4">DUF998 domain-containing protein</fullName>
    </recommendedName>
</protein>
<comment type="caution">
    <text evidence="2">The sequence shown here is derived from an EMBL/GenBank/DDBJ whole genome shotgun (WGS) entry which is preliminary data.</text>
</comment>
<keyword evidence="3" id="KW-1185">Reference proteome</keyword>
<sequence length="256" mass="28029">MSVLIRDGATGDVDPPRGGGRDIRLVTWFFPAWYAVFGVIICVLTRVTPPPRPDVTTAGKVAFFDAHGLTIQIGFSLLLILLGGAAITNGLVMYHMKRMSVGSVFAYGYIGGMAVGALPGFLLVGVCFLTATFRTDRDPELVGLLYDLGMLSYNGSLGCFTAAYLVLALAILYDRNEIFPKWFAYVTIWQIVTEIIATQMFVFDSGPFAWNGSIALWWAVVVFSVWLCALIALLRRAAQDGVADDEALGRRRERNP</sequence>
<dbReference type="RefSeq" id="WP_378483598.1">
    <property type="nucleotide sequence ID" value="NZ_JBHUFB010000003.1"/>
</dbReference>
<feature type="transmembrane region" description="Helical" evidence="1">
    <location>
        <begin position="151"/>
        <end position="173"/>
    </location>
</feature>
<keyword evidence="1" id="KW-0472">Membrane</keyword>
<gene>
    <name evidence="2" type="ORF">ACFSJG_02330</name>
</gene>
<feature type="transmembrane region" description="Helical" evidence="1">
    <location>
        <begin position="25"/>
        <end position="49"/>
    </location>
</feature>
<name>A0ABW4NXX2_9NOCA</name>
<reference evidence="3" key="1">
    <citation type="journal article" date="2019" name="Int. J. Syst. Evol. Microbiol.">
        <title>The Global Catalogue of Microorganisms (GCM) 10K type strain sequencing project: providing services to taxonomists for standard genome sequencing and annotation.</title>
        <authorList>
            <consortium name="The Broad Institute Genomics Platform"/>
            <consortium name="The Broad Institute Genome Sequencing Center for Infectious Disease"/>
            <person name="Wu L."/>
            <person name="Ma J."/>
        </authorList>
    </citation>
    <scope>NUCLEOTIDE SEQUENCE [LARGE SCALE GENOMIC DNA]</scope>
    <source>
        <strain evidence="3">DT72</strain>
    </source>
</reference>
<keyword evidence="1" id="KW-0812">Transmembrane</keyword>
<feature type="transmembrane region" description="Helical" evidence="1">
    <location>
        <begin position="182"/>
        <end position="203"/>
    </location>
</feature>
<keyword evidence="1" id="KW-1133">Transmembrane helix</keyword>
<feature type="transmembrane region" description="Helical" evidence="1">
    <location>
        <begin position="69"/>
        <end position="92"/>
    </location>
</feature>
<dbReference type="Proteomes" id="UP001597286">
    <property type="component" value="Unassembled WGS sequence"/>
</dbReference>
<feature type="transmembrane region" description="Helical" evidence="1">
    <location>
        <begin position="104"/>
        <end position="131"/>
    </location>
</feature>
<accession>A0ABW4NXX2</accession>
<dbReference type="EMBL" id="JBHUFB010000003">
    <property type="protein sequence ID" value="MFD1811040.1"/>
    <property type="molecule type" value="Genomic_DNA"/>
</dbReference>
<evidence type="ECO:0000313" key="3">
    <source>
        <dbReference type="Proteomes" id="UP001597286"/>
    </source>
</evidence>
<proteinExistence type="predicted"/>
<organism evidence="2 3">
    <name type="scientific">Rhodococcus gannanensis</name>
    <dbReference type="NCBI Taxonomy" id="1960308"/>
    <lineage>
        <taxon>Bacteria</taxon>
        <taxon>Bacillati</taxon>
        <taxon>Actinomycetota</taxon>
        <taxon>Actinomycetes</taxon>
        <taxon>Mycobacteriales</taxon>
        <taxon>Nocardiaceae</taxon>
        <taxon>Rhodococcus</taxon>
    </lineage>
</organism>
<evidence type="ECO:0000256" key="1">
    <source>
        <dbReference type="SAM" id="Phobius"/>
    </source>
</evidence>
<evidence type="ECO:0000313" key="2">
    <source>
        <dbReference type="EMBL" id="MFD1811040.1"/>
    </source>
</evidence>
<feature type="transmembrane region" description="Helical" evidence="1">
    <location>
        <begin position="215"/>
        <end position="234"/>
    </location>
</feature>
<evidence type="ECO:0008006" key="4">
    <source>
        <dbReference type="Google" id="ProtNLM"/>
    </source>
</evidence>